<dbReference type="EMBL" id="CP100595">
    <property type="protein sequence ID" value="UTJ05091.1"/>
    <property type="molecule type" value="Genomic_DNA"/>
</dbReference>
<keyword evidence="4" id="KW-1185">Reference proteome</keyword>
<gene>
    <name evidence="3" type="ORF">NJU99_07365</name>
</gene>
<dbReference type="PANTHER" id="PTHR23117:SF8">
    <property type="entry name" value="RIBOSE 1,5-BISPHOSPHATE PHOSPHOKINASE PHNN"/>
    <property type="match status" value="1"/>
</dbReference>
<feature type="domain" description="Guanylate kinase-like" evidence="2">
    <location>
        <begin position="3"/>
        <end position="171"/>
    </location>
</feature>
<dbReference type="PANTHER" id="PTHR23117">
    <property type="entry name" value="GUANYLATE KINASE-RELATED"/>
    <property type="match status" value="1"/>
</dbReference>
<keyword evidence="1" id="KW-0808">Transferase</keyword>
<sequence>MDTKIVLIVGPSGVGKDTLLKSARKELKGEVNFVRRYITRKPDKNEKNYFLDDFAFEILKHNSFFASTWNAHGNYYGIAKNSIKNKVNVISISRSKISDFEKLYDKVYTINITVPKEELRNRLLLRKRESIEEIEKRLNRSYEKIEAKKLIEFDNSKDIEESSKEFINLIKKLSLE</sequence>
<protein>
    <recommendedName>
        <fullName evidence="2">Guanylate kinase-like domain-containing protein</fullName>
    </recommendedName>
</protein>
<dbReference type="PROSITE" id="PS50052">
    <property type="entry name" value="GUANYLATE_KINASE_2"/>
    <property type="match status" value="1"/>
</dbReference>
<evidence type="ECO:0000256" key="1">
    <source>
        <dbReference type="ARBA" id="ARBA00022679"/>
    </source>
</evidence>
<evidence type="ECO:0000313" key="3">
    <source>
        <dbReference type="EMBL" id="UTJ05091.1"/>
    </source>
</evidence>
<accession>A0ABY5E065</accession>
<dbReference type="Pfam" id="PF00625">
    <property type="entry name" value="Guanylate_kin"/>
    <property type="match status" value="1"/>
</dbReference>
<evidence type="ECO:0000313" key="4">
    <source>
        <dbReference type="Proteomes" id="UP001060012"/>
    </source>
</evidence>
<dbReference type="InterPro" id="IPR027417">
    <property type="entry name" value="P-loop_NTPase"/>
</dbReference>
<dbReference type="Gene3D" id="3.40.50.300">
    <property type="entry name" value="P-loop containing nucleotide triphosphate hydrolases"/>
    <property type="match status" value="1"/>
</dbReference>
<reference evidence="3" key="1">
    <citation type="submission" date="2022-07" db="EMBL/GenBank/DDBJ databases">
        <title>Arcobacter roscoffensis sp. nov., a marine bacterium isolated from coastal seawater collected from Roscoff, France.</title>
        <authorList>
            <person name="Pascual J."/>
            <person name="Lepeaux C."/>
            <person name="Methner A."/>
            <person name="Overmann J."/>
        </authorList>
    </citation>
    <scope>NUCLEOTIDE SEQUENCE</scope>
    <source>
        <strain evidence="3">ARW1-2F2</strain>
    </source>
</reference>
<dbReference type="SMART" id="SM00072">
    <property type="entry name" value="GuKc"/>
    <property type="match status" value="1"/>
</dbReference>
<dbReference type="InterPro" id="IPR008145">
    <property type="entry name" value="GK/Ca_channel_bsu"/>
</dbReference>
<dbReference type="SUPFAM" id="SSF52540">
    <property type="entry name" value="P-loop containing nucleoside triphosphate hydrolases"/>
    <property type="match status" value="1"/>
</dbReference>
<organism evidence="3 4">
    <name type="scientific">Arcobacter roscoffensis</name>
    <dbReference type="NCBI Taxonomy" id="2961520"/>
    <lineage>
        <taxon>Bacteria</taxon>
        <taxon>Pseudomonadati</taxon>
        <taxon>Campylobacterota</taxon>
        <taxon>Epsilonproteobacteria</taxon>
        <taxon>Campylobacterales</taxon>
        <taxon>Arcobacteraceae</taxon>
        <taxon>Arcobacter</taxon>
    </lineage>
</organism>
<dbReference type="InterPro" id="IPR008144">
    <property type="entry name" value="Guanylate_kin-like_dom"/>
</dbReference>
<dbReference type="RefSeq" id="WP_254575272.1">
    <property type="nucleotide sequence ID" value="NZ_CP100595.1"/>
</dbReference>
<evidence type="ECO:0000259" key="2">
    <source>
        <dbReference type="PROSITE" id="PS50052"/>
    </source>
</evidence>
<name>A0ABY5E065_9BACT</name>
<dbReference type="Proteomes" id="UP001060012">
    <property type="component" value="Chromosome"/>
</dbReference>
<proteinExistence type="predicted"/>